<evidence type="ECO:0000256" key="2">
    <source>
        <dbReference type="PROSITE-ProRule" id="PRU00235"/>
    </source>
</evidence>
<evidence type="ECO:0000313" key="4">
    <source>
        <dbReference type="EMBL" id="CAD5119160.1"/>
    </source>
</evidence>
<feature type="repeat" description="RCC1" evidence="2">
    <location>
        <begin position="132"/>
        <end position="183"/>
    </location>
</feature>
<dbReference type="PRINTS" id="PR00633">
    <property type="entry name" value="RCCNDNSATION"/>
</dbReference>
<keyword evidence="1" id="KW-0677">Repeat</keyword>
<gene>
    <name evidence="4" type="ORF">DGYR_LOCUS7444</name>
</gene>
<feature type="domain" description="RCC1-like" evidence="3">
    <location>
        <begin position="110"/>
        <end position="289"/>
    </location>
</feature>
<feature type="repeat" description="RCC1" evidence="2">
    <location>
        <begin position="184"/>
        <end position="247"/>
    </location>
</feature>
<dbReference type="AlphaFoldDB" id="A0A7I8VS92"/>
<dbReference type="PANTHER" id="PTHR22872">
    <property type="entry name" value="BTK-BINDING PROTEIN-RELATED"/>
    <property type="match status" value="1"/>
</dbReference>
<dbReference type="InterPro" id="IPR000408">
    <property type="entry name" value="Reg_chr_condens"/>
</dbReference>
<dbReference type="InterPro" id="IPR058923">
    <property type="entry name" value="RCC1-like_dom"/>
</dbReference>
<dbReference type="Gene3D" id="2.130.10.30">
    <property type="entry name" value="Regulator of chromosome condensation 1/beta-lactamase-inhibitor protein II"/>
    <property type="match status" value="1"/>
</dbReference>
<reference evidence="4 5" key="1">
    <citation type="submission" date="2020-08" db="EMBL/GenBank/DDBJ databases">
        <authorList>
            <person name="Hejnol A."/>
        </authorList>
    </citation>
    <scope>NUCLEOTIDE SEQUENCE [LARGE SCALE GENOMIC DNA]</scope>
</reference>
<keyword evidence="5" id="KW-1185">Reference proteome</keyword>
<organism evidence="4 5">
    <name type="scientific">Dimorphilus gyrociliatus</name>
    <dbReference type="NCBI Taxonomy" id="2664684"/>
    <lineage>
        <taxon>Eukaryota</taxon>
        <taxon>Metazoa</taxon>
        <taxon>Spiralia</taxon>
        <taxon>Lophotrochozoa</taxon>
        <taxon>Annelida</taxon>
        <taxon>Polychaeta</taxon>
        <taxon>Polychaeta incertae sedis</taxon>
        <taxon>Dinophilidae</taxon>
        <taxon>Dimorphilus</taxon>
    </lineage>
</organism>
<sequence>MVSILILVYSSNTTRKTSPVYSTKSTPDVNFDYPVQDWNSNLTHSLNISKDNLNITDLVSNTTVQVKTDKKQTNLISIHMTDFQIYVKDSKGHCYEIINVLENNPEICQLNISSIKSVSCGAAHTLLLDEDGVVYSFGDGSRGQLGNGTTETSTNPDKIPALMGIDIKAISAGSWHSAVITSTDDLYTWGWNDKGQLGFPSKKNKHNHKEEEVVNILCTPHWLDIPEEEYINNICCGSQHTIALTGSGRIYGWGLNKYGQLGFNAESDFVDKPTELIFFREEELKIINIFARHWTTIILTE</sequence>
<accession>A0A7I8VS92</accession>
<proteinExistence type="predicted"/>
<dbReference type="InterPro" id="IPR051625">
    <property type="entry name" value="Signaling_Regulatory_Domain"/>
</dbReference>
<protein>
    <submittedName>
        <fullName evidence="4">DgyrCDS7799</fullName>
    </submittedName>
</protein>
<feature type="repeat" description="RCC1" evidence="2">
    <location>
        <begin position="248"/>
        <end position="301"/>
    </location>
</feature>
<dbReference type="InterPro" id="IPR009091">
    <property type="entry name" value="RCC1/BLIP-II"/>
</dbReference>
<evidence type="ECO:0000259" key="3">
    <source>
        <dbReference type="Pfam" id="PF25390"/>
    </source>
</evidence>
<comment type="caution">
    <text evidence="4">The sequence shown here is derived from an EMBL/GenBank/DDBJ whole genome shotgun (WGS) entry which is preliminary data.</text>
</comment>
<dbReference type="SUPFAM" id="SSF50985">
    <property type="entry name" value="RCC1/BLIP-II"/>
    <property type="match status" value="1"/>
</dbReference>
<dbReference type="OrthoDB" id="5370059at2759"/>
<evidence type="ECO:0000256" key="1">
    <source>
        <dbReference type="ARBA" id="ARBA00022737"/>
    </source>
</evidence>
<name>A0A7I8VS92_9ANNE</name>
<dbReference type="PROSITE" id="PS00626">
    <property type="entry name" value="RCC1_2"/>
    <property type="match status" value="2"/>
</dbReference>
<evidence type="ECO:0000313" key="5">
    <source>
        <dbReference type="Proteomes" id="UP000549394"/>
    </source>
</evidence>
<dbReference type="Proteomes" id="UP000549394">
    <property type="component" value="Unassembled WGS sequence"/>
</dbReference>
<dbReference type="Pfam" id="PF25390">
    <property type="entry name" value="WD40_RLD"/>
    <property type="match status" value="1"/>
</dbReference>
<dbReference type="PROSITE" id="PS50012">
    <property type="entry name" value="RCC1_3"/>
    <property type="match status" value="3"/>
</dbReference>
<dbReference type="EMBL" id="CAJFCJ010000009">
    <property type="protein sequence ID" value="CAD5119160.1"/>
    <property type="molecule type" value="Genomic_DNA"/>
</dbReference>